<sequence>MGKQVWTYRHHDHLNCPFGWSSTTALGHFDPCKAGHLVLWDLGLLVQFPPGSTQPSFNPALVRHSNLPVQPGET</sequence>
<evidence type="ECO:0000313" key="2">
    <source>
        <dbReference type="Proteomes" id="UP000030669"/>
    </source>
</evidence>
<dbReference type="RefSeq" id="XP_007866096.1">
    <property type="nucleotide sequence ID" value="XM_007867905.1"/>
</dbReference>
<dbReference type="OMA" id="WCVITAL"/>
<dbReference type="STRING" id="670483.S7Q7E8"/>
<dbReference type="Proteomes" id="UP000030669">
    <property type="component" value="Unassembled WGS sequence"/>
</dbReference>
<protein>
    <submittedName>
        <fullName evidence="1">Uncharacterized protein</fullName>
    </submittedName>
</protein>
<keyword evidence="2" id="KW-1185">Reference proteome</keyword>
<dbReference type="AlphaFoldDB" id="S7Q7E8"/>
<dbReference type="KEGG" id="gtr:GLOTRDRAFT_41842"/>
<dbReference type="GeneID" id="19306083"/>
<name>S7Q7E8_GLOTA</name>
<gene>
    <name evidence="1" type="ORF">GLOTRDRAFT_41842</name>
</gene>
<dbReference type="HOGENOM" id="CLU_031314_1_1_1"/>
<evidence type="ECO:0000313" key="1">
    <source>
        <dbReference type="EMBL" id="EPQ55457.1"/>
    </source>
</evidence>
<accession>S7Q7E8</accession>
<reference evidence="1 2" key="1">
    <citation type="journal article" date="2012" name="Science">
        <title>The Paleozoic origin of enzymatic lignin decomposition reconstructed from 31 fungal genomes.</title>
        <authorList>
            <person name="Floudas D."/>
            <person name="Binder M."/>
            <person name="Riley R."/>
            <person name="Barry K."/>
            <person name="Blanchette R.A."/>
            <person name="Henrissat B."/>
            <person name="Martinez A.T."/>
            <person name="Otillar R."/>
            <person name="Spatafora J.W."/>
            <person name="Yadav J.S."/>
            <person name="Aerts A."/>
            <person name="Benoit I."/>
            <person name="Boyd A."/>
            <person name="Carlson A."/>
            <person name="Copeland A."/>
            <person name="Coutinho P.M."/>
            <person name="de Vries R.P."/>
            <person name="Ferreira P."/>
            <person name="Findley K."/>
            <person name="Foster B."/>
            <person name="Gaskell J."/>
            <person name="Glotzer D."/>
            <person name="Gorecki P."/>
            <person name="Heitman J."/>
            <person name="Hesse C."/>
            <person name="Hori C."/>
            <person name="Igarashi K."/>
            <person name="Jurgens J.A."/>
            <person name="Kallen N."/>
            <person name="Kersten P."/>
            <person name="Kohler A."/>
            <person name="Kuees U."/>
            <person name="Kumar T.K.A."/>
            <person name="Kuo A."/>
            <person name="LaButti K."/>
            <person name="Larrondo L.F."/>
            <person name="Lindquist E."/>
            <person name="Ling A."/>
            <person name="Lombard V."/>
            <person name="Lucas S."/>
            <person name="Lundell T."/>
            <person name="Martin R."/>
            <person name="McLaughlin D.J."/>
            <person name="Morgenstern I."/>
            <person name="Morin E."/>
            <person name="Murat C."/>
            <person name="Nagy L.G."/>
            <person name="Nolan M."/>
            <person name="Ohm R.A."/>
            <person name="Patyshakuliyeva A."/>
            <person name="Rokas A."/>
            <person name="Ruiz-Duenas F.J."/>
            <person name="Sabat G."/>
            <person name="Salamov A."/>
            <person name="Samejima M."/>
            <person name="Schmutz J."/>
            <person name="Slot J.C."/>
            <person name="St John F."/>
            <person name="Stenlid J."/>
            <person name="Sun H."/>
            <person name="Sun S."/>
            <person name="Syed K."/>
            <person name="Tsang A."/>
            <person name="Wiebenga A."/>
            <person name="Young D."/>
            <person name="Pisabarro A."/>
            <person name="Eastwood D.C."/>
            <person name="Martin F."/>
            <person name="Cullen D."/>
            <person name="Grigoriev I.V."/>
            <person name="Hibbett D.S."/>
        </authorList>
    </citation>
    <scope>NUCLEOTIDE SEQUENCE [LARGE SCALE GENOMIC DNA]</scope>
    <source>
        <strain evidence="1 2">ATCC 11539</strain>
    </source>
</reference>
<dbReference type="EMBL" id="KB469302">
    <property type="protein sequence ID" value="EPQ55457.1"/>
    <property type="molecule type" value="Genomic_DNA"/>
</dbReference>
<dbReference type="OrthoDB" id="3253621at2759"/>
<organism evidence="1 2">
    <name type="scientific">Gloeophyllum trabeum (strain ATCC 11539 / FP-39264 / Madison 617)</name>
    <name type="common">Brown rot fungus</name>
    <dbReference type="NCBI Taxonomy" id="670483"/>
    <lineage>
        <taxon>Eukaryota</taxon>
        <taxon>Fungi</taxon>
        <taxon>Dikarya</taxon>
        <taxon>Basidiomycota</taxon>
        <taxon>Agaricomycotina</taxon>
        <taxon>Agaricomycetes</taxon>
        <taxon>Gloeophyllales</taxon>
        <taxon>Gloeophyllaceae</taxon>
        <taxon>Gloeophyllum</taxon>
    </lineage>
</organism>
<proteinExistence type="predicted"/>
<dbReference type="Gene3D" id="3.60.130.30">
    <property type="match status" value="1"/>
</dbReference>